<evidence type="ECO:0008006" key="3">
    <source>
        <dbReference type="Google" id="ProtNLM"/>
    </source>
</evidence>
<dbReference type="SUPFAM" id="SSF53335">
    <property type="entry name" value="S-adenosyl-L-methionine-dependent methyltransferases"/>
    <property type="match status" value="1"/>
</dbReference>
<protein>
    <recommendedName>
        <fullName evidence="3">Methyltransferase domain-containing protein</fullName>
    </recommendedName>
</protein>
<evidence type="ECO:0000313" key="1">
    <source>
        <dbReference type="EMBL" id="KAK4495858.1"/>
    </source>
</evidence>
<dbReference type="Pfam" id="PF13489">
    <property type="entry name" value="Methyltransf_23"/>
    <property type="match status" value="1"/>
</dbReference>
<reference evidence="1 2" key="1">
    <citation type="journal article" date="2023" name="G3 (Bethesda)">
        <title>A chromosome-level genome assembly of Zasmidium syzygii isolated from banana leaves.</title>
        <authorList>
            <person name="van Westerhoven A.C."/>
            <person name="Mehrabi R."/>
            <person name="Talebi R."/>
            <person name="Steentjes M.B.F."/>
            <person name="Corcolon B."/>
            <person name="Chong P.A."/>
            <person name="Kema G.H.J."/>
            <person name="Seidl M.F."/>
        </authorList>
    </citation>
    <scope>NUCLEOTIDE SEQUENCE [LARGE SCALE GENOMIC DNA]</scope>
    <source>
        <strain evidence="1 2">P124</strain>
    </source>
</reference>
<accession>A0ABR0E356</accession>
<evidence type="ECO:0000313" key="2">
    <source>
        <dbReference type="Proteomes" id="UP001305779"/>
    </source>
</evidence>
<dbReference type="InterPro" id="IPR029063">
    <property type="entry name" value="SAM-dependent_MTases_sf"/>
</dbReference>
<dbReference type="Proteomes" id="UP001305779">
    <property type="component" value="Unassembled WGS sequence"/>
</dbReference>
<sequence>MAAENFKAESGYMMGHSTSEADRLDQQHVFFNHVVDGHVINPTLDRSQIRRVLDIGTGTGIWCRDAAAALGDADVQVVGIDVAASGHWERYQQQGEASITFRVVDLTDEAALDRLHEEFGPFDLINSRMMISSVKNGQWAAYIRRMFRLLRPGGYVQLFEADFINFNAGRLGDRTVAEALIITHAVYSGMGLDPETAVRLADWLYQAGFTRVRDVACWCNPVTRQADGSLGIDEVLYQWHSTAYGVVKSLFLKVRASPEYPRFLEKLPAHAIQNLAGAASPEALLANEAEYDDFMRRHEAVLTSNPAYRTVFRAVVAQRPR</sequence>
<dbReference type="EMBL" id="JAXOVC010000011">
    <property type="protein sequence ID" value="KAK4495858.1"/>
    <property type="molecule type" value="Genomic_DNA"/>
</dbReference>
<organism evidence="1 2">
    <name type="scientific">Zasmidium cellare</name>
    <name type="common">Wine cellar mold</name>
    <name type="synonym">Racodium cellare</name>
    <dbReference type="NCBI Taxonomy" id="395010"/>
    <lineage>
        <taxon>Eukaryota</taxon>
        <taxon>Fungi</taxon>
        <taxon>Dikarya</taxon>
        <taxon>Ascomycota</taxon>
        <taxon>Pezizomycotina</taxon>
        <taxon>Dothideomycetes</taxon>
        <taxon>Dothideomycetidae</taxon>
        <taxon>Mycosphaerellales</taxon>
        <taxon>Mycosphaerellaceae</taxon>
        <taxon>Zasmidium</taxon>
    </lineage>
</organism>
<proteinExistence type="predicted"/>
<dbReference type="Gene3D" id="3.40.50.150">
    <property type="entry name" value="Vaccinia Virus protein VP39"/>
    <property type="match status" value="1"/>
</dbReference>
<dbReference type="PANTHER" id="PTHR43591">
    <property type="entry name" value="METHYLTRANSFERASE"/>
    <property type="match status" value="1"/>
</dbReference>
<gene>
    <name evidence="1" type="ORF">PRZ48_013126</name>
</gene>
<name>A0ABR0E356_ZASCE</name>
<dbReference type="CDD" id="cd02440">
    <property type="entry name" value="AdoMet_MTases"/>
    <property type="match status" value="1"/>
</dbReference>
<keyword evidence="2" id="KW-1185">Reference proteome</keyword>
<dbReference type="PANTHER" id="PTHR43591:SF24">
    <property type="entry name" value="2-METHOXY-6-POLYPRENYL-1,4-BENZOQUINOL METHYLASE, MITOCHONDRIAL"/>
    <property type="match status" value="1"/>
</dbReference>
<comment type="caution">
    <text evidence="1">The sequence shown here is derived from an EMBL/GenBank/DDBJ whole genome shotgun (WGS) entry which is preliminary data.</text>
</comment>